<dbReference type="InterPro" id="IPR037171">
    <property type="entry name" value="NagB/RpiA_transferase-like"/>
</dbReference>
<dbReference type="SUPFAM" id="SSF46785">
    <property type="entry name" value="Winged helix' DNA-binding domain"/>
    <property type="match status" value="1"/>
</dbReference>
<dbReference type="Proteomes" id="UP000730482">
    <property type="component" value="Unassembled WGS sequence"/>
</dbReference>
<gene>
    <name evidence="5" type="ORF">KGQ19_14560</name>
</gene>
<evidence type="ECO:0000259" key="4">
    <source>
        <dbReference type="PROSITE" id="PS51000"/>
    </source>
</evidence>
<dbReference type="PROSITE" id="PS00894">
    <property type="entry name" value="HTH_DEOR_1"/>
    <property type="match status" value="1"/>
</dbReference>
<proteinExistence type="predicted"/>
<evidence type="ECO:0000256" key="3">
    <source>
        <dbReference type="ARBA" id="ARBA00023163"/>
    </source>
</evidence>
<dbReference type="InterPro" id="IPR050313">
    <property type="entry name" value="Carb_Metab_HTH_regulators"/>
</dbReference>
<comment type="caution">
    <text evidence="5">The sequence shown here is derived from an EMBL/GenBank/DDBJ whole genome shotgun (WGS) entry which is preliminary data.</text>
</comment>
<dbReference type="PROSITE" id="PS51000">
    <property type="entry name" value="HTH_DEOR_2"/>
    <property type="match status" value="1"/>
</dbReference>
<evidence type="ECO:0000313" key="5">
    <source>
        <dbReference type="EMBL" id="MBS2548086.1"/>
    </source>
</evidence>
<dbReference type="PRINTS" id="PR00037">
    <property type="entry name" value="HTHLACR"/>
</dbReference>
<dbReference type="SUPFAM" id="SSF100950">
    <property type="entry name" value="NagB/RpiA/CoA transferase-like"/>
    <property type="match status" value="1"/>
</dbReference>
<dbReference type="InterPro" id="IPR018356">
    <property type="entry name" value="Tscrpt_reg_HTH_DeoR_CS"/>
</dbReference>
<dbReference type="PANTHER" id="PTHR30363:SF44">
    <property type="entry name" value="AGA OPERON TRANSCRIPTIONAL REPRESSOR-RELATED"/>
    <property type="match status" value="1"/>
</dbReference>
<organism evidence="5 6">
    <name type="scientific">Catenulispora pinistramenti</name>
    <dbReference type="NCBI Taxonomy" id="2705254"/>
    <lineage>
        <taxon>Bacteria</taxon>
        <taxon>Bacillati</taxon>
        <taxon>Actinomycetota</taxon>
        <taxon>Actinomycetes</taxon>
        <taxon>Catenulisporales</taxon>
        <taxon>Catenulisporaceae</taxon>
        <taxon>Catenulispora</taxon>
    </lineage>
</organism>
<keyword evidence="6" id="KW-1185">Reference proteome</keyword>
<name>A0ABS5KPX0_9ACTN</name>
<keyword evidence="1" id="KW-0805">Transcription regulation</keyword>
<dbReference type="Gene3D" id="3.40.50.1360">
    <property type="match status" value="1"/>
</dbReference>
<feature type="domain" description="HTH deoR-type" evidence="4">
    <location>
        <begin position="3"/>
        <end position="58"/>
    </location>
</feature>
<dbReference type="SMART" id="SM00420">
    <property type="entry name" value="HTH_DEOR"/>
    <property type="match status" value="1"/>
</dbReference>
<evidence type="ECO:0000313" key="6">
    <source>
        <dbReference type="Proteomes" id="UP000730482"/>
    </source>
</evidence>
<accession>A0ABS5KPX0</accession>
<dbReference type="SMART" id="SM01134">
    <property type="entry name" value="DeoRC"/>
    <property type="match status" value="1"/>
</dbReference>
<reference evidence="5 6" key="1">
    <citation type="submission" date="2020-02" db="EMBL/GenBank/DDBJ databases">
        <title>Acidophilic actinobacteria isolated from forest soil.</title>
        <authorList>
            <person name="Golinska P."/>
        </authorList>
    </citation>
    <scope>NUCLEOTIDE SEQUENCE [LARGE SCALE GENOMIC DNA]</scope>
    <source>
        <strain evidence="5 6">NL8</strain>
    </source>
</reference>
<dbReference type="InterPro" id="IPR001034">
    <property type="entry name" value="DeoR_HTH"/>
</dbReference>
<dbReference type="EMBL" id="JAAFYZ010000041">
    <property type="protein sequence ID" value="MBS2548086.1"/>
    <property type="molecule type" value="Genomic_DNA"/>
</dbReference>
<dbReference type="PANTHER" id="PTHR30363">
    <property type="entry name" value="HTH-TYPE TRANSCRIPTIONAL REGULATOR SRLR-RELATED"/>
    <property type="match status" value="1"/>
</dbReference>
<sequence>MHRSDRVTAILDRLAYGGTVDVATAARELGVSVATIRRDLTLLDDQNLLVRTRGGAVGRDIAYELPVRYRDNHGRAAKQAIARMALRALAPGRHVVAVNGGTTTSEVARLLATRTELTVVTNALNIAGILVNRPKVKLVVTGGVARSNSYEMVGPWAETIVGRFNVDTAFIGIDGISAASGLSTHDEVEAHTNAVIIGRAQRVVVVADGSKIGRTHLAHVVGLDAIDQLVTDSSADPAELQAIAAQGVAVRIAEPARR</sequence>
<protein>
    <submittedName>
        <fullName evidence="5">DeoR/GlpR transcriptional regulator</fullName>
    </submittedName>
</protein>
<keyword evidence="2" id="KW-0238">DNA-binding</keyword>
<dbReference type="Pfam" id="PF08220">
    <property type="entry name" value="HTH_DeoR"/>
    <property type="match status" value="1"/>
</dbReference>
<dbReference type="InterPro" id="IPR036390">
    <property type="entry name" value="WH_DNA-bd_sf"/>
</dbReference>
<keyword evidence="3" id="KW-0804">Transcription</keyword>
<evidence type="ECO:0000256" key="1">
    <source>
        <dbReference type="ARBA" id="ARBA00023015"/>
    </source>
</evidence>
<dbReference type="InterPro" id="IPR014036">
    <property type="entry name" value="DeoR-like_C"/>
</dbReference>
<evidence type="ECO:0000256" key="2">
    <source>
        <dbReference type="ARBA" id="ARBA00023125"/>
    </source>
</evidence>
<dbReference type="Pfam" id="PF00455">
    <property type="entry name" value="DeoRC"/>
    <property type="match status" value="1"/>
</dbReference>